<organism evidence="1">
    <name type="scientific">freshwater metagenome</name>
    <dbReference type="NCBI Taxonomy" id="449393"/>
    <lineage>
        <taxon>unclassified sequences</taxon>
        <taxon>metagenomes</taxon>
        <taxon>ecological metagenomes</taxon>
    </lineage>
</organism>
<dbReference type="AlphaFoldDB" id="A0A6J7Q126"/>
<dbReference type="EMBL" id="CAFBOZ010000176">
    <property type="protein sequence ID" value="CAB5011258.1"/>
    <property type="molecule type" value="Genomic_DNA"/>
</dbReference>
<dbReference type="InterPro" id="IPR025447">
    <property type="entry name" value="DUF4192"/>
</dbReference>
<accession>A0A6J7Q126</accession>
<gene>
    <name evidence="1" type="ORF">UFOPK3992_01238</name>
</gene>
<name>A0A6J7Q126_9ZZZZ</name>
<sequence>MLVALRDGLLRDAFLALTVRTANVRGIPAQREVADALAAIVVLAPRHFVAQAAACLAVLRYLEGDGARAWVAIDRARGDDPSCRLATLAAVGLEGALAPSWWREVLSSLDPDDLREGRVAFGAA</sequence>
<evidence type="ECO:0000313" key="1">
    <source>
        <dbReference type="EMBL" id="CAB5011258.1"/>
    </source>
</evidence>
<dbReference type="Pfam" id="PF13830">
    <property type="entry name" value="DUF4192"/>
    <property type="match status" value="1"/>
</dbReference>
<proteinExistence type="predicted"/>
<reference evidence="1" key="1">
    <citation type="submission" date="2020-05" db="EMBL/GenBank/DDBJ databases">
        <authorList>
            <person name="Chiriac C."/>
            <person name="Salcher M."/>
            <person name="Ghai R."/>
            <person name="Kavagutti S V."/>
        </authorList>
    </citation>
    <scope>NUCLEOTIDE SEQUENCE</scope>
</reference>
<protein>
    <submittedName>
        <fullName evidence="1">Unannotated protein</fullName>
    </submittedName>
</protein>